<feature type="compositionally biased region" description="Basic and acidic residues" evidence="8">
    <location>
        <begin position="703"/>
        <end position="719"/>
    </location>
</feature>
<dbReference type="Pfam" id="PF07227">
    <property type="entry name" value="PHD_Oberon"/>
    <property type="match status" value="1"/>
</dbReference>
<evidence type="ECO:0000256" key="6">
    <source>
        <dbReference type="ARBA" id="ARBA00023242"/>
    </source>
</evidence>
<dbReference type="InterPro" id="IPR004082">
    <property type="entry name" value="OBERON"/>
</dbReference>
<dbReference type="GO" id="GO:0010071">
    <property type="term" value="P:root meristem specification"/>
    <property type="evidence" value="ECO:0007669"/>
    <property type="project" value="TreeGrafter"/>
</dbReference>
<dbReference type="GO" id="GO:0010078">
    <property type="term" value="P:maintenance of root meristem identity"/>
    <property type="evidence" value="ECO:0007669"/>
    <property type="project" value="TreeGrafter"/>
</dbReference>
<feature type="region of interest" description="Disordered" evidence="8">
    <location>
        <begin position="23"/>
        <end position="309"/>
    </location>
</feature>
<feature type="region of interest" description="Disordered" evidence="8">
    <location>
        <begin position="1047"/>
        <end position="1093"/>
    </location>
</feature>
<dbReference type="AlphaFoldDB" id="A0AAP0B205"/>
<feature type="compositionally biased region" description="Polar residues" evidence="8">
    <location>
        <begin position="348"/>
        <end position="358"/>
    </location>
</feature>
<evidence type="ECO:0000259" key="10">
    <source>
        <dbReference type="Pfam" id="PF16312"/>
    </source>
</evidence>
<dbReference type="PANTHER" id="PTHR21736:SF20">
    <property type="entry name" value="PROTEIN OBERON 4"/>
    <property type="match status" value="1"/>
</dbReference>
<comment type="subcellular location">
    <subcellularLocation>
        <location evidence="1">Nucleus</location>
    </subcellularLocation>
</comment>
<keyword evidence="3" id="KW-0863">Zinc-finger</keyword>
<feature type="compositionally biased region" description="Basic and acidic residues" evidence="8">
    <location>
        <begin position="123"/>
        <end position="142"/>
    </location>
</feature>
<dbReference type="PANTHER" id="PTHR21736">
    <property type="entry name" value="VERNALIZATION-INSENSITIVE PROTEIN 3"/>
    <property type="match status" value="1"/>
</dbReference>
<dbReference type="InterPro" id="IPR047578">
    <property type="entry name" value="OBE1-like_PHD"/>
</dbReference>
<evidence type="ECO:0000256" key="4">
    <source>
        <dbReference type="ARBA" id="ARBA00022833"/>
    </source>
</evidence>
<feature type="compositionally biased region" description="Basic and acidic residues" evidence="8">
    <location>
        <begin position="283"/>
        <end position="309"/>
    </location>
</feature>
<feature type="domain" description="Oberon coiled-coil region" evidence="10">
    <location>
        <begin position="1094"/>
        <end position="1198"/>
    </location>
</feature>
<feature type="compositionally biased region" description="Basic and acidic residues" evidence="8">
    <location>
        <begin position="161"/>
        <end position="202"/>
    </location>
</feature>
<evidence type="ECO:0000256" key="7">
    <source>
        <dbReference type="SAM" id="Coils"/>
    </source>
</evidence>
<evidence type="ECO:0000256" key="5">
    <source>
        <dbReference type="ARBA" id="ARBA00023054"/>
    </source>
</evidence>
<evidence type="ECO:0000256" key="2">
    <source>
        <dbReference type="ARBA" id="ARBA00022723"/>
    </source>
</evidence>
<feature type="compositionally biased region" description="Acidic residues" evidence="8">
    <location>
        <begin position="209"/>
        <end position="219"/>
    </location>
</feature>
<evidence type="ECO:0000256" key="8">
    <source>
        <dbReference type="SAM" id="MobiDB-lite"/>
    </source>
</evidence>
<dbReference type="Proteomes" id="UP001418222">
    <property type="component" value="Unassembled WGS sequence"/>
</dbReference>
<dbReference type="Pfam" id="PF16312">
    <property type="entry name" value="Oberon_cc"/>
    <property type="match status" value="1"/>
</dbReference>
<dbReference type="InterPro" id="IPR032881">
    <property type="entry name" value="Oberon-like_PHD"/>
</dbReference>
<feature type="region of interest" description="Disordered" evidence="8">
    <location>
        <begin position="552"/>
        <end position="576"/>
    </location>
</feature>
<name>A0AAP0B205_9ASPA</name>
<evidence type="ECO:0000259" key="9">
    <source>
        <dbReference type="Pfam" id="PF07227"/>
    </source>
</evidence>
<keyword evidence="12" id="KW-1185">Reference proteome</keyword>
<sequence length="1210" mass="136049">MKRMRSCGEDLDDLAGKDWERREIDSERSSSRRSFFTKPESLRRSASSLYDRSGEDDREAMRPPRKRFEHEADGSDRRRIFDRYRDGGGGSGSCLDRQMHVSSSSRGSYGRERMYRSESFSGIRRDYPKGFRSERDRSRREGCGGLSWRRLSCGKEAVEEEEKRPPRWDSDDRSKTRSRDSSSGEQSKDLEAVKVEVVKARGESCSSSEMEEGELEPDPLPETSTHSTGKGEKESQICNGEDETKSASGPGSENRGVDVISGEERSMQIEVDHVTENASMLDGKNEHSEIVKGLEEERRGEEEGLTESKEKIESLDERQMEEGDLGEGICKVEKLEETNSGEKERISVGSSYLPSQGPNIEMKHHVDSKVVKEDELANVYTSLEENLEKLREVVVREVSVDAENREETGINHVGVQRKDRVINEVSYEAVQRQGKGNDFQAATDGETVCLGSVNEVAFGNNLTLKPMANKIKKILKDKGKSIAHSLSNVADSVECENAVEEPSRRGFELIFRDHITQPDKDGSCGYFPGRIMNKKLKLEPLDLSLGLPGVLPDQSSKPLNSQPCSPGRTRSIQSFPSSFRTTSDGFTNSISFSSSQPFVHNPSCSLTQNSMDNYEQSVGSRPIFQGVDQVSSGTIWPSQSIIESKRKGGAGALFHRALLNGNHSQNSIQGMNGHHHLGSNALLRQPSFPRQPSPPQSVGSHDMLPEHSKDKRMLTRERSFNSPSRSEQREGEEVIVNTLNVVERIVTRIVSEPLQVMERMLLDMTDHSIEYLKDSICKMLANSDKRGQIYTLQMALWRRSDLTLETMSRCPRTLLEILVALKTDLPDFLQKPNNVPSADLVDIYHNLKCRNISCRNVLPVDDCDCKICSQKNGFCSACMCLICSKFDMASNTCSWVGCDVCLHWCHTDCGLRGSHVRNGRSSPVSPGATEMQFHCVACGHPSEMFGFVKEVFKMCSKNWKAENLAKELQYVRRIFCGSNDVRGKNLYEVASQILVKLEDQKKHSDLIKTIMSFFSESEPTISNAAPLYSPRETSGNNDDQRNNAEAFTTEEPAWLSAVPSSKPSRETSRVLHRSTTSGPDGDRMCRQRKDTAAPQISCERKPVVDELESVVGFKQAEAKMYQERADNARREAEGLKRIAAAKNGKIDDEYSCSVAKLQLQEAEERRRRKFDELQAIERAHREFIDLKTRMEGEIKDLLLKMEDTRRNVNA</sequence>
<dbReference type="PRINTS" id="PR01544">
    <property type="entry name" value="ARATH130DUF"/>
</dbReference>
<feature type="domain" description="Oberon-like PHD finger" evidence="9">
    <location>
        <begin position="849"/>
        <end position="972"/>
    </location>
</feature>
<feature type="region of interest" description="Disordered" evidence="8">
    <location>
        <begin position="673"/>
        <end position="732"/>
    </location>
</feature>
<feature type="compositionally biased region" description="Polar residues" evidence="8">
    <location>
        <begin position="553"/>
        <end position="576"/>
    </location>
</feature>
<dbReference type="GO" id="GO:0008270">
    <property type="term" value="F:zinc ion binding"/>
    <property type="evidence" value="ECO:0007669"/>
    <property type="project" value="UniProtKB-KW"/>
</dbReference>
<dbReference type="InterPro" id="IPR032535">
    <property type="entry name" value="Oberon_CC"/>
</dbReference>
<feature type="compositionally biased region" description="Basic and acidic residues" evidence="8">
    <location>
        <begin position="52"/>
        <end position="86"/>
    </location>
</feature>
<dbReference type="GO" id="GO:0005634">
    <property type="term" value="C:nucleus"/>
    <property type="evidence" value="ECO:0007669"/>
    <property type="project" value="UniProtKB-SubCell"/>
</dbReference>
<keyword evidence="4" id="KW-0862">Zinc</keyword>
<evidence type="ECO:0000256" key="1">
    <source>
        <dbReference type="ARBA" id="ARBA00004123"/>
    </source>
</evidence>
<reference evidence="11 12" key="1">
    <citation type="journal article" date="2022" name="Nat. Plants">
        <title>Genomes of leafy and leafless Platanthera orchids illuminate the evolution of mycoheterotrophy.</title>
        <authorList>
            <person name="Li M.H."/>
            <person name="Liu K.W."/>
            <person name="Li Z."/>
            <person name="Lu H.C."/>
            <person name="Ye Q.L."/>
            <person name="Zhang D."/>
            <person name="Wang J.Y."/>
            <person name="Li Y.F."/>
            <person name="Zhong Z.M."/>
            <person name="Liu X."/>
            <person name="Yu X."/>
            <person name="Liu D.K."/>
            <person name="Tu X.D."/>
            <person name="Liu B."/>
            <person name="Hao Y."/>
            <person name="Liao X.Y."/>
            <person name="Jiang Y.T."/>
            <person name="Sun W.H."/>
            <person name="Chen J."/>
            <person name="Chen Y.Q."/>
            <person name="Ai Y."/>
            <person name="Zhai J.W."/>
            <person name="Wu S.S."/>
            <person name="Zhou Z."/>
            <person name="Hsiao Y.Y."/>
            <person name="Wu W.L."/>
            <person name="Chen Y.Y."/>
            <person name="Lin Y.F."/>
            <person name="Hsu J.L."/>
            <person name="Li C.Y."/>
            <person name="Wang Z.W."/>
            <person name="Zhao X."/>
            <person name="Zhong W.Y."/>
            <person name="Ma X.K."/>
            <person name="Ma L."/>
            <person name="Huang J."/>
            <person name="Chen G.Z."/>
            <person name="Huang M.Z."/>
            <person name="Huang L."/>
            <person name="Peng D.H."/>
            <person name="Luo Y.B."/>
            <person name="Zou S.Q."/>
            <person name="Chen S.P."/>
            <person name="Lan S."/>
            <person name="Tsai W.C."/>
            <person name="Van de Peer Y."/>
            <person name="Liu Z.J."/>
        </authorList>
    </citation>
    <scope>NUCLEOTIDE SEQUENCE [LARGE SCALE GENOMIC DNA]</scope>
    <source>
        <strain evidence="11">Lor287</strain>
    </source>
</reference>
<keyword evidence="6" id="KW-0539">Nucleus</keyword>
<protein>
    <submittedName>
        <fullName evidence="11">Protein OBERON 4</fullName>
    </submittedName>
</protein>
<feature type="compositionally biased region" description="Basic and acidic residues" evidence="8">
    <location>
        <begin position="1080"/>
        <end position="1091"/>
    </location>
</feature>
<comment type="caution">
    <text evidence="11">The sequence shown here is derived from an EMBL/GenBank/DDBJ whole genome shotgun (WGS) entry which is preliminary data.</text>
</comment>
<gene>
    <name evidence="11" type="primary">OBE4</name>
    <name evidence="11" type="ORF">KSP39_PZI019756</name>
</gene>
<accession>A0AAP0B205</accession>
<proteinExistence type="predicted"/>
<evidence type="ECO:0000256" key="3">
    <source>
        <dbReference type="ARBA" id="ARBA00022771"/>
    </source>
</evidence>
<organism evidence="11 12">
    <name type="scientific">Platanthera zijinensis</name>
    <dbReference type="NCBI Taxonomy" id="2320716"/>
    <lineage>
        <taxon>Eukaryota</taxon>
        <taxon>Viridiplantae</taxon>
        <taxon>Streptophyta</taxon>
        <taxon>Embryophyta</taxon>
        <taxon>Tracheophyta</taxon>
        <taxon>Spermatophyta</taxon>
        <taxon>Magnoliopsida</taxon>
        <taxon>Liliopsida</taxon>
        <taxon>Asparagales</taxon>
        <taxon>Orchidaceae</taxon>
        <taxon>Orchidoideae</taxon>
        <taxon>Orchideae</taxon>
        <taxon>Orchidinae</taxon>
        <taxon>Platanthera</taxon>
    </lineage>
</organism>
<evidence type="ECO:0000313" key="12">
    <source>
        <dbReference type="Proteomes" id="UP001418222"/>
    </source>
</evidence>
<keyword evidence="5 7" id="KW-0175">Coiled coil</keyword>
<evidence type="ECO:0000313" key="11">
    <source>
        <dbReference type="EMBL" id="KAK8923851.1"/>
    </source>
</evidence>
<keyword evidence="2" id="KW-0479">Metal-binding</keyword>
<dbReference type="GO" id="GO:0010492">
    <property type="term" value="P:maintenance of shoot apical meristem identity"/>
    <property type="evidence" value="ECO:0007669"/>
    <property type="project" value="TreeGrafter"/>
</dbReference>
<feature type="region of interest" description="Disordered" evidence="8">
    <location>
        <begin position="340"/>
        <end position="360"/>
    </location>
</feature>
<dbReference type="GO" id="GO:0010468">
    <property type="term" value="P:regulation of gene expression"/>
    <property type="evidence" value="ECO:0007669"/>
    <property type="project" value="TreeGrafter"/>
</dbReference>
<feature type="compositionally biased region" description="Basic and acidic residues" evidence="8">
    <location>
        <begin position="262"/>
        <end position="275"/>
    </location>
</feature>
<feature type="coiled-coil region" evidence="7">
    <location>
        <begin position="1111"/>
        <end position="1207"/>
    </location>
</feature>
<dbReference type="CDD" id="cd15612">
    <property type="entry name" value="PHD_OBE1_like"/>
    <property type="match status" value="1"/>
</dbReference>
<dbReference type="EMBL" id="JBBWWQ010000017">
    <property type="protein sequence ID" value="KAK8923851.1"/>
    <property type="molecule type" value="Genomic_DNA"/>
</dbReference>